<evidence type="ECO:0000259" key="2">
    <source>
        <dbReference type="PROSITE" id="PS50206"/>
    </source>
</evidence>
<gene>
    <name evidence="3" type="ORF">GCM10010994_26310</name>
</gene>
<evidence type="ECO:0000256" key="1">
    <source>
        <dbReference type="ARBA" id="ARBA00022737"/>
    </source>
</evidence>
<dbReference type="EMBL" id="BMGG01000004">
    <property type="protein sequence ID" value="GGC66441.1"/>
    <property type="molecule type" value="Genomic_DNA"/>
</dbReference>
<organism evidence="3 4">
    <name type="scientific">Chelatococcus reniformis</name>
    <dbReference type="NCBI Taxonomy" id="1494448"/>
    <lineage>
        <taxon>Bacteria</taxon>
        <taxon>Pseudomonadati</taxon>
        <taxon>Pseudomonadota</taxon>
        <taxon>Alphaproteobacteria</taxon>
        <taxon>Hyphomicrobiales</taxon>
        <taxon>Chelatococcaceae</taxon>
        <taxon>Chelatococcus</taxon>
    </lineage>
</organism>
<dbReference type="Proteomes" id="UP000637002">
    <property type="component" value="Unassembled WGS sequence"/>
</dbReference>
<accession>A0A916UAC8</accession>
<dbReference type="InterPro" id="IPR036873">
    <property type="entry name" value="Rhodanese-like_dom_sf"/>
</dbReference>
<dbReference type="AlphaFoldDB" id="A0A916UAC8"/>
<keyword evidence="1" id="KW-0677">Repeat</keyword>
<proteinExistence type="predicted"/>
<feature type="domain" description="Rhodanese" evidence="2">
    <location>
        <begin position="7"/>
        <end position="97"/>
    </location>
</feature>
<dbReference type="Gene3D" id="3.40.250.10">
    <property type="entry name" value="Rhodanese-like domain"/>
    <property type="match status" value="4"/>
</dbReference>
<dbReference type="SUPFAM" id="SSF52821">
    <property type="entry name" value="Rhodanese/Cell cycle control phosphatase"/>
    <property type="match status" value="4"/>
</dbReference>
<feature type="domain" description="Rhodanese" evidence="2">
    <location>
        <begin position="267"/>
        <end position="348"/>
    </location>
</feature>
<comment type="caution">
    <text evidence="3">The sequence shown here is derived from an EMBL/GenBank/DDBJ whole genome shotgun (WGS) entry which is preliminary data.</text>
</comment>
<reference evidence="3" key="1">
    <citation type="journal article" date="2014" name="Int. J. Syst. Evol. Microbiol.">
        <title>Complete genome sequence of Corynebacterium casei LMG S-19264T (=DSM 44701T), isolated from a smear-ripened cheese.</title>
        <authorList>
            <consortium name="US DOE Joint Genome Institute (JGI-PGF)"/>
            <person name="Walter F."/>
            <person name="Albersmeier A."/>
            <person name="Kalinowski J."/>
            <person name="Ruckert C."/>
        </authorList>
    </citation>
    <scope>NUCLEOTIDE SEQUENCE</scope>
    <source>
        <strain evidence="3">CGMCC 1.12919</strain>
    </source>
</reference>
<dbReference type="PROSITE" id="PS50206">
    <property type="entry name" value="RHODANESE_3"/>
    <property type="match status" value="4"/>
</dbReference>
<dbReference type="InterPro" id="IPR051126">
    <property type="entry name" value="Thiosulfate_sulfurtransferase"/>
</dbReference>
<feature type="domain" description="Rhodanese" evidence="2">
    <location>
        <begin position="130"/>
        <end position="221"/>
    </location>
</feature>
<dbReference type="Pfam" id="PF00581">
    <property type="entry name" value="Rhodanese"/>
    <property type="match status" value="4"/>
</dbReference>
<reference evidence="3" key="2">
    <citation type="submission" date="2020-09" db="EMBL/GenBank/DDBJ databases">
        <authorList>
            <person name="Sun Q."/>
            <person name="Zhou Y."/>
        </authorList>
    </citation>
    <scope>NUCLEOTIDE SEQUENCE</scope>
    <source>
        <strain evidence="3">CGMCC 1.12919</strain>
    </source>
</reference>
<keyword evidence="4" id="KW-1185">Reference proteome</keyword>
<dbReference type="SMART" id="SM00450">
    <property type="entry name" value="RHOD"/>
    <property type="match status" value="4"/>
</dbReference>
<name>A0A916UAC8_9HYPH</name>
<sequence>MRAGLLSGEEIALLDVREEKTFAARHLLLAASAPLSRIELLIADLVPRLTTPIVLCDAGEGLADRAKTRLSALGYTNIDTLDGGIDAWEREGGTLFSGVHVPSKAFGEFVETTYHTPSIGADELRARLERGEPTVILDSRPFTEYEVMNIPGGINMPGAELVHRLDQVPRADDALIVVNCAGRTRSIIGAQSLINAGTPGRVVALRNGTMGWELAGLSLEHGSTRAAPLPSPERVRLARERAAAVARRFGVTAIDAATLDAWRAERHRRSLYVFDVRQPDEYAAGHLADAVNAAGGQLVQETDRYVGARGARIVLFDPDEVRAVMTASWLIQMGWREVRILTRPPAGETLVSGPRPAPVLGLESARPATIDAAGLEAELASGQVRVIDLALSRAYKAGHIPGAVHAVRARLVKAVAAAGAAPLVLTSDDGILATLASGDPGLPAGTRVLAGGTAAWIAAGLPTVGAPLWTDEPDDIEPKPFEVETNLEQAMRNYLSWEIDLVDRLKLDGTLSFKTYPKTA</sequence>
<dbReference type="PANTHER" id="PTHR43855:SF1">
    <property type="entry name" value="THIOSULFATE SULFURTRANSFERASE"/>
    <property type="match status" value="1"/>
</dbReference>
<evidence type="ECO:0000313" key="3">
    <source>
        <dbReference type="EMBL" id="GGC66441.1"/>
    </source>
</evidence>
<dbReference type="InterPro" id="IPR001763">
    <property type="entry name" value="Rhodanese-like_dom"/>
</dbReference>
<dbReference type="PANTHER" id="PTHR43855">
    <property type="entry name" value="THIOSULFATE SULFURTRANSFERASE"/>
    <property type="match status" value="1"/>
</dbReference>
<feature type="domain" description="Rhodanese" evidence="2">
    <location>
        <begin position="380"/>
        <end position="465"/>
    </location>
</feature>
<protein>
    <submittedName>
        <fullName evidence="3">Thiosulfate sulfurtransferase</fullName>
    </submittedName>
</protein>
<evidence type="ECO:0000313" key="4">
    <source>
        <dbReference type="Proteomes" id="UP000637002"/>
    </source>
</evidence>